<dbReference type="EMBL" id="CP036316">
    <property type="protein sequence ID" value="QDT63442.1"/>
    <property type="molecule type" value="Genomic_DNA"/>
</dbReference>
<evidence type="ECO:0000313" key="7">
    <source>
        <dbReference type="EMBL" id="QDT63442.1"/>
    </source>
</evidence>
<dbReference type="GO" id="GO:0016987">
    <property type="term" value="F:sigma factor activity"/>
    <property type="evidence" value="ECO:0007669"/>
    <property type="project" value="UniProtKB-KW"/>
</dbReference>
<dbReference type="InterPro" id="IPR007627">
    <property type="entry name" value="RNA_pol_sigma70_r2"/>
</dbReference>
<dbReference type="InterPro" id="IPR013325">
    <property type="entry name" value="RNA_pol_sigma_r2"/>
</dbReference>
<dbReference type="Gene3D" id="1.10.10.10">
    <property type="entry name" value="Winged helix-like DNA-binding domain superfamily/Winged helix DNA-binding domain"/>
    <property type="match status" value="1"/>
</dbReference>
<name>A0A517T4Y2_9PLAN</name>
<dbReference type="InterPro" id="IPR013324">
    <property type="entry name" value="RNA_pol_sigma_r3/r4-like"/>
</dbReference>
<evidence type="ECO:0000313" key="8">
    <source>
        <dbReference type="Proteomes" id="UP000319976"/>
    </source>
</evidence>
<accession>A0A517T4Y2</accession>
<evidence type="ECO:0000256" key="4">
    <source>
        <dbReference type="ARBA" id="ARBA00023163"/>
    </source>
</evidence>
<keyword evidence="8" id="KW-1185">Reference proteome</keyword>
<keyword evidence="2" id="KW-0805">Transcription regulation</keyword>
<organism evidence="7 8">
    <name type="scientific">Calycomorphotria hydatis</name>
    <dbReference type="NCBI Taxonomy" id="2528027"/>
    <lineage>
        <taxon>Bacteria</taxon>
        <taxon>Pseudomonadati</taxon>
        <taxon>Planctomycetota</taxon>
        <taxon>Planctomycetia</taxon>
        <taxon>Planctomycetales</taxon>
        <taxon>Planctomycetaceae</taxon>
        <taxon>Calycomorphotria</taxon>
    </lineage>
</organism>
<sequence>MKTSEWPQLSLSEPRSEQRKEEFLELFNDSRRELRAYVGVLIMSVVDADDTFQELSYVLWKRFDEFERGGSFLAWGRGIAFNLAREYWRKRGSRKVVNLMPKALQALSRAHRGQSELLEMRRELLKACIDQLPRTDRRLVSGVYESGLPLKALAAKFEVSVGAIYTRLSRLRDRLRHCVEEKCND</sequence>
<comment type="similarity">
    <text evidence="1">Belongs to the sigma-70 factor family. ECF subfamily.</text>
</comment>
<evidence type="ECO:0000256" key="2">
    <source>
        <dbReference type="ARBA" id="ARBA00023015"/>
    </source>
</evidence>
<evidence type="ECO:0000256" key="3">
    <source>
        <dbReference type="ARBA" id="ARBA00023082"/>
    </source>
</evidence>
<feature type="domain" description="RNA polymerase sigma-70 region 2" evidence="5">
    <location>
        <begin position="27"/>
        <end position="92"/>
    </location>
</feature>
<keyword evidence="4" id="KW-0804">Transcription</keyword>
<protein>
    <submittedName>
        <fullName evidence="7">RNA polymerase sigma factor</fullName>
    </submittedName>
</protein>
<evidence type="ECO:0000259" key="5">
    <source>
        <dbReference type="Pfam" id="PF04542"/>
    </source>
</evidence>
<dbReference type="Pfam" id="PF08281">
    <property type="entry name" value="Sigma70_r4_2"/>
    <property type="match status" value="1"/>
</dbReference>
<dbReference type="SUPFAM" id="SSF88946">
    <property type="entry name" value="Sigma2 domain of RNA polymerase sigma factors"/>
    <property type="match status" value="1"/>
</dbReference>
<dbReference type="InterPro" id="IPR036388">
    <property type="entry name" value="WH-like_DNA-bd_sf"/>
</dbReference>
<dbReference type="NCBIfam" id="TIGR02937">
    <property type="entry name" value="sigma70-ECF"/>
    <property type="match status" value="1"/>
</dbReference>
<dbReference type="GO" id="GO:0006352">
    <property type="term" value="P:DNA-templated transcription initiation"/>
    <property type="evidence" value="ECO:0007669"/>
    <property type="project" value="InterPro"/>
</dbReference>
<feature type="domain" description="RNA polymerase sigma factor 70 region 4 type 2" evidence="6">
    <location>
        <begin position="123"/>
        <end position="175"/>
    </location>
</feature>
<dbReference type="Gene3D" id="1.10.1740.10">
    <property type="match status" value="1"/>
</dbReference>
<dbReference type="PANTHER" id="PTHR43133:SF51">
    <property type="entry name" value="RNA POLYMERASE SIGMA FACTOR"/>
    <property type="match status" value="1"/>
</dbReference>
<dbReference type="AlphaFoldDB" id="A0A517T4Y2"/>
<keyword evidence="3" id="KW-0731">Sigma factor</keyword>
<dbReference type="Proteomes" id="UP000319976">
    <property type="component" value="Chromosome"/>
</dbReference>
<dbReference type="GO" id="GO:0003677">
    <property type="term" value="F:DNA binding"/>
    <property type="evidence" value="ECO:0007669"/>
    <property type="project" value="InterPro"/>
</dbReference>
<gene>
    <name evidence="7" type="ORF">V22_06630</name>
</gene>
<dbReference type="SUPFAM" id="SSF88659">
    <property type="entry name" value="Sigma3 and sigma4 domains of RNA polymerase sigma factors"/>
    <property type="match status" value="1"/>
</dbReference>
<proteinExistence type="inferred from homology"/>
<dbReference type="InterPro" id="IPR014331">
    <property type="entry name" value="RNA_pol_sigma70_ECF_RHOBA"/>
</dbReference>
<dbReference type="InterPro" id="IPR014284">
    <property type="entry name" value="RNA_pol_sigma-70_dom"/>
</dbReference>
<dbReference type="InterPro" id="IPR039425">
    <property type="entry name" value="RNA_pol_sigma-70-like"/>
</dbReference>
<dbReference type="PANTHER" id="PTHR43133">
    <property type="entry name" value="RNA POLYMERASE ECF-TYPE SIGMA FACTO"/>
    <property type="match status" value="1"/>
</dbReference>
<evidence type="ECO:0000256" key="1">
    <source>
        <dbReference type="ARBA" id="ARBA00010641"/>
    </source>
</evidence>
<evidence type="ECO:0000259" key="6">
    <source>
        <dbReference type="Pfam" id="PF08281"/>
    </source>
</evidence>
<dbReference type="Pfam" id="PF04542">
    <property type="entry name" value="Sigma70_r2"/>
    <property type="match status" value="1"/>
</dbReference>
<dbReference type="KEGG" id="chya:V22_06630"/>
<reference evidence="7 8" key="1">
    <citation type="submission" date="2019-02" db="EMBL/GenBank/DDBJ databases">
        <title>Deep-cultivation of Planctomycetes and their phenomic and genomic characterization uncovers novel biology.</title>
        <authorList>
            <person name="Wiegand S."/>
            <person name="Jogler M."/>
            <person name="Boedeker C."/>
            <person name="Pinto D."/>
            <person name="Vollmers J."/>
            <person name="Rivas-Marin E."/>
            <person name="Kohn T."/>
            <person name="Peeters S.H."/>
            <person name="Heuer A."/>
            <person name="Rast P."/>
            <person name="Oberbeckmann S."/>
            <person name="Bunk B."/>
            <person name="Jeske O."/>
            <person name="Meyerdierks A."/>
            <person name="Storesund J.E."/>
            <person name="Kallscheuer N."/>
            <person name="Luecker S."/>
            <person name="Lage O.M."/>
            <person name="Pohl T."/>
            <person name="Merkel B.J."/>
            <person name="Hornburger P."/>
            <person name="Mueller R.-W."/>
            <person name="Bruemmer F."/>
            <person name="Labrenz M."/>
            <person name="Spormann A.M."/>
            <person name="Op den Camp H."/>
            <person name="Overmann J."/>
            <person name="Amann R."/>
            <person name="Jetten M.S.M."/>
            <person name="Mascher T."/>
            <person name="Medema M.H."/>
            <person name="Devos D.P."/>
            <person name="Kaster A.-K."/>
            <person name="Ovreas L."/>
            <person name="Rohde M."/>
            <person name="Galperin M.Y."/>
            <person name="Jogler C."/>
        </authorList>
    </citation>
    <scope>NUCLEOTIDE SEQUENCE [LARGE SCALE GENOMIC DNA]</scope>
    <source>
        <strain evidence="7 8">V22</strain>
    </source>
</reference>
<dbReference type="NCBIfam" id="TIGR02989">
    <property type="entry name" value="Sig-70_gvs1"/>
    <property type="match status" value="1"/>
</dbReference>
<dbReference type="InterPro" id="IPR013249">
    <property type="entry name" value="RNA_pol_sigma70_r4_t2"/>
</dbReference>